<dbReference type="Pfam" id="PF02656">
    <property type="entry name" value="DUF202"/>
    <property type="match status" value="1"/>
</dbReference>
<protein>
    <submittedName>
        <fullName evidence="7">Putative membrane protein</fullName>
    </submittedName>
</protein>
<comment type="subcellular location">
    <subcellularLocation>
        <location evidence="1">Endomembrane system</location>
        <topology evidence="1">Multi-pass membrane protein</topology>
    </subcellularLocation>
</comment>
<gene>
    <name evidence="7" type="ORF">MB901379_03038</name>
</gene>
<evidence type="ECO:0000256" key="1">
    <source>
        <dbReference type="ARBA" id="ARBA00004127"/>
    </source>
</evidence>
<evidence type="ECO:0000313" key="7">
    <source>
        <dbReference type="EMBL" id="VDM89461.1"/>
    </source>
</evidence>
<keyword evidence="8" id="KW-1185">Reference proteome</keyword>
<proteinExistence type="predicted"/>
<keyword evidence="4 5" id="KW-0472">Membrane</keyword>
<dbReference type="GO" id="GO:0012505">
    <property type="term" value="C:endomembrane system"/>
    <property type="evidence" value="ECO:0007669"/>
    <property type="project" value="UniProtKB-SubCell"/>
</dbReference>
<evidence type="ECO:0000256" key="5">
    <source>
        <dbReference type="SAM" id="Phobius"/>
    </source>
</evidence>
<evidence type="ECO:0000256" key="4">
    <source>
        <dbReference type="ARBA" id="ARBA00023136"/>
    </source>
</evidence>
<evidence type="ECO:0000313" key="8">
    <source>
        <dbReference type="Proteomes" id="UP000269998"/>
    </source>
</evidence>
<keyword evidence="3 5" id="KW-1133">Transmembrane helix</keyword>
<accession>A0A3S5CZW2</accession>
<feature type="transmembrane region" description="Helical" evidence="5">
    <location>
        <begin position="91"/>
        <end position="110"/>
    </location>
</feature>
<dbReference type="RefSeq" id="WP_158017332.1">
    <property type="nucleotide sequence ID" value="NZ_CBCSKE010000002.1"/>
</dbReference>
<feature type="transmembrane region" description="Helical" evidence="5">
    <location>
        <begin position="49"/>
        <end position="70"/>
    </location>
</feature>
<evidence type="ECO:0000256" key="3">
    <source>
        <dbReference type="ARBA" id="ARBA00022989"/>
    </source>
</evidence>
<keyword evidence="2 5" id="KW-0812">Transmembrane</keyword>
<evidence type="ECO:0000259" key="6">
    <source>
        <dbReference type="Pfam" id="PF02656"/>
    </source>
</evidence>
<reference evidence="8" key="1">
    <citation type="submission" date="2018-02" db="EMBL/GenBank/DDBJ databases">
        <authorList>
            <person name="Seth-Smith MB H."/>
            <person name="Seth-Smith H."/>
        </authorList>
    </citation>
    <scope>NUCLEOTIDE SEQUENCE [LARGE SCALE GENOMIC DNA]</scope>
</reference>
<dbReference type="OrthoDB" id="3701077at2"/>
<dbReference type="KEGG" id="mbai:MB901379_03038"/>
<dbReference type="AlphaFoldDB" id="A0A3S5CZW2"/>
<dbReference type="InterPro" id="IPR003807">
    <property type="entry name" value="DUF202"/>
</dbReference>
<dbReference type="Proteomes" id="UP000269998">
    <property type="component" value="Chromosome"/>
</dbReference>
<name>A0A3S5CZW2_9MYCO</name>
<dbReference type="EMBL" id="LR130759">
    <property type="protein sequence ID" value="VDM89461.1"/>
    <property type="molecule type" value="Genomic_DNA"/>
</dbReference>
<evidence type="ECO:0000256" key="2">
    <source>
        <dbReference type="ARBA" id="ARBA00022692"/>
    </source>
</evidence>
<feature type="domain" description="DUF202" evidence="6">
    <location>
        <begin position="12"/>
        <end position="74"/>
    </location>
</feature>
<organism evidence="7 8">
    <name type="scientific">Mycobacterium basiliense</name>
    <dbReference type="NCBI Taxonomy" id="2094119"/>
    <lineage>
        <taxon>Bacteria</taxon>
        <taxon>Bacillati</taxon>
        <taxon>Actinomycetota</taxon>
        <taxon>Actinomycetes</taxon>
        <taxon>Mycobacteriales</taxon>
        <taxon>Mycobacteriaceae</taxon>
        <taxon>Mycobacterium</taxon>
    </lineage>
</organism>
<sequence>MSDSTEAVPTWDRGLQAERTTLAWTRTSFALLVNGVLLTTKDMHAHGGLAGLIPAGLAAIAASCGYAIAYQRQRTLRRRPRPARINARHQVYTVGIAVLVLMVVTAFAQLL</sequence>